<evidence type="ECO:0000313" key="2">
    <source>
        <dbReference type="EMBL" id="BFH72109.1"/>
    </source>
</evidence>
<dbReference type="InterPro" id="IPR036866">
    <property type="entry name" value="RibonucZ/Hydroxyglut_hydro"/>
</dbReference>
<dbReference type="InterPro" id="IPR037482">
    <property type="entry name" value="ST1585_MBL-fold"/>
</dbReference>
<organism evidence="2">
    <name type="scientific">Sulfurisphaera javensis</name>
    <dbReference type="NCBI Taxonomy" id="2049879"/>
    <lineage>
        <taxon>Archaea</taxon>
        <taxon>Thermoproteota</taxon>
        <taxon>Thermoprotei</taxon>
        <taxon>Sulfolobales</taxon>
        <taxon>Sulfolobaceae</taxon>
        <taxon>Sulfurisphaera</taxon>
    </lineage>
</organism>
<evidence type="ECO:0000259" key="1">
    <source>
        <dbReference type="SMART" id="SM00849"/>
    </source>
</evidence>
<proteinExistence type="predicted"/>
<dbReference type="AlphaFoldDB" id="A0AAT9GMH9"/>
<sequence length="262" mass="28832">MPCHGLHAIPSGPVEFSDIATTYVICGEKLNVMIDAGVSNSIADFSFLDRLDIVILTHIHIDHIGLLPEIIQTYKPKVLVKSGFKKYLTTDEGVKKLNESAEKVLGDLYYIYGEFRKIDESKVFEINGGEELDLGGNNLKILYTPGHAKHHVSVLVDDFLFTGDSAGAYFNGSVIPTTPPVINYEEYIKSLKMQISLKPRIVGLAHGGLVSPSVMEDHLKQMLSGEVNINIDLGGIAGEILKKQVEVNLRGLMEAIKNKDKK</sequence>
<dbReference type="InterPro" id="IPR001279">
    <property type="entry name" value="Metallo-B-lactamas"/>
</dbReference>
<dbReference type="InterPro" id="IPR050855">
    <property type="entry name" value="NDM-1-like"/>
</dbReference>
<dbReference type="RefSeq" id="WP_369610359.1">
    <property type="nucleotide sequence ID" value="NZ_AP031322.1"/>
</dbReference>
<name>A0AAT9GMH9_9CREN</name>
<gene>
    <name evidence="2" type="ORF">SJAV_00530</name>
</gene>
<dbReference type="GeneID" id="92352987"/>
<dbReference type="CDD" id="cd07726">
    <property type="entry name" value="ST1585-like_MBL-fold"/>
    <property type="match status" value="1"/>
</dbReference>
<dbReference type="SUPFAM" id="SSF56281">
    <property type="entry name" value="Metallo-hydrolase/oxidoreductase"/>
    <property type="match status" value="1"/>
</dbReference>
<dbReference type="PANTHER" id="PTHR42951:SF4">
    <property type="entry name" value="ACYL-COENZYME A THIOESTERASE MBLAC2"/>
    <property type="match status" value="1"/>
</dbReference>
<accession>A0AAT9GMH9</accession>
<dbReference type="SMART" id="SM00849">
    <property type="entry name" value="Lactamase_B"/>
    <property type="match status" value="1"/>
</dbReference>
<dbReference type="Gene3D" id="3.60.15.10">
    <property type="entry name" value="Ribonuclease Z/Hydroxyacylglutathione hydrolase-like"/>
    <property type="match status" value="1"/>
</dbReference>
<dbReference type="EMBL" id="AP031322">
    <property type="protein sequence ID" value="BFH72109.1"/>
    <property type="molecule type" value="Genomic_DNA"/>
</dbReference>
<dbReference type="KEGG" id="sjv:SJAV_00530"/>
<reference evidence="2" key="1">
    <citation type="submission" date="2024-03" db="EMBL/GenBank/DDBJ databases">
        <title>Complete genome sequence of Sulfurisphaera javensis strain KD-1.</title>
        <authorList>
            <person name="Sakai H."/>
            <person name="Nur N."/>
            <person name="Suwanto A."/>
            <person name="Kurosawa N."/>
        </authorList>
    </citation>
    <scope>NUCLEOTIDE SEQUENCE</scope>
    <source>
        <strain evidence="2">KD-1</strain>
    </source>
</reference>
<protein>
    <submittedName>
        <fullName evidence="2">MBL fold metallo-hydrolase</fullName>
    </submittedName>
</protein>
<dbReference type="PANTHER" id="PTHR42951">
    <property type="entry name" value="METALLO-BETA-LACTAMASE DOMAIN-CONTAINING"/>
    <property type="match status" value="1"/>
</dbReference>
<feature type="domain" description="Metallo-beta-lactamase" evidence="1">
    <location>
        <begin position="19"/>
        <end position="206"/>
    </location>
</feature>
<dbReference type="Pfam" id="PF00753">
    <property type="entry name" value="Lactamase_B"/>
    <property type="match status" value="1"/>
</dbReference>